<gene>
    <name evidence="1" type="ORF">GCM10022252_68370</name>
</gene>
<proteinExistence type="predicted"/>
<dbReference type="EMBL" id="BAABAQ010000016">
    <property type="protein sequence ID" value="GAA4206363.1"/>
    <property type="molecule type" value="Genomic_DNA"/>
</dbReference>
<comment type="caution">
    <text evidence="1">The sequence shown here is derived from an EMBL/GenBank/DDBJ whole genome shotgun (WGS) entry which is preliminary data.</text>
</comment>
<keyword evidence="2" id="KW-1185">Reference proteome</keyword>
<organism evidence="1 2">
    <name type="scientific">Streptosporangium oxazolinicum</name>
    <dbReference type="NCBI Taxonomy" id="909287"/>
    <lineage>
        <taxon>Bacteria</taxon>
        <taxon>Bacillati</taxon>
        <taxon>Actinomycetota</taxon>
        <taxon>Actinomycetes</taxon>
        <taxon>Streptosporangiales</taxon>
        <taxon>Streptosporangiaceae</taxon>
        <taxon>Streptosporangium</taxon>
    </lineage>
</organism>
<dbReference type="Proteomes" id="UP001501251">
    <property type="component" value="Unassembled WGS sequence"/>
</dbReference>
<sequence length="175" mass="18814">MPITLIDTLPDADDWWNILATHPAHLPTLPPPVPTSAIPRIPQPPGRPLAHVTDPFDLEVHRPIHTADHGSDLPALPRYVRRAHDDQLAAIAAQALAGHSVLAVLVGGSSTGKTRACWEALTVLSADGLGDKVAAGLRELLPYQLLAEAAPGYLTDTEWNDVGDDWLEAVLVYCR</sequence>
<dbReference type="RefSeq" id="WP_344922343.1">
    <property type="nucleotide sequence ID" value="NZ_BAABAQ010000016.1"/>
</dbReference>
<protein>
    <submittedName>
        <fullName evidence="1">Uncharacterized protein</fullName>
    </submittedName>
</protein>
<evidence type="ECO:0000313" key="2">
    <source>
        <dbReference type="Proteomes" id="UP001501251"/>
    </source>
</evidence>
<name>A0ABP8BGP3_9ACTN</name>
<evidence type="ECO:0000313" key="1">
    <source>
        <dbReference type="EMBL" id="GAA4206363.1"/>
    </source>
</evidence>
<accession>A0ABP8BGP3</accession>
<reference evidence="2" key="1">
    <citation type="journal article" date="2019" name="Int. J. Syst. Evol. Microbiol.">
        <title>The Global Catalogue of Microorganisms (GCM) 10K type strain sequencing project: providing services to taxonomists for standard genome sequencing and annotation.</title>
        <authorList>
            <consortium name="The Broad Institute Genomics Platform"/>
            <consortium name="The Broad Institute Genome Sequencing Center for Infectious Disease"/>
            <person name="Wu L."/>
            <person name="Ma J."/>
        </authorList>
    </citation>
    <scope>NUCLEOTIDE SEQUENCE [LARGE SCALE GENOMIC DNA]</scope>
    <source>
        <strain evidence="2">JCM 17388</strain>
    </source>
</reference>